<dbReference type="GO" id="GO:0016787">
    <property type="term" value="F:hydrolase activity"/>
    <property type="evidence" value="ECO:0007669"/>
    <property type="project" value="UniProtKB-KW"/>
</dbReference>
<dbReference type="PANTHER" id="PTHR35372:SF2">
    <property type="entry name" value="SF3 HELICASE DOMAIN-CONTAINING PROTEIN"/>
    <property type="match status" value="1"/>
</dbReference>
<dbReference type="Pfam" id="PF08706">
    <property type="entry name" value="D5_N"/>
    <property type="match status" value="1"/>
</dbReference>
<evidence type="ECO:0000259" key="2">
    <source>
        <dbReference type="Pfam" id="PF08706"/>
    </source>
</evidence>
<sequence length="388" mass="45246">MPRSDNHSTQSQDDDIRSHTDLIEALFDALPHIHFKQLFRFVDGVGTFMCDETTHIWDKISNAKLEYTLSNLVKSNVSNLSLRETKLVGQFNYLTYLRKCFQVFMEDPEFIKKLDNNTHLFALQNGVLDSLTKEFRPLCWDDHVSKTCGWAYSSYESRLYMPEVKRYFETVFPIQEERDYVLHFLGRLLDGHRDEKQFLILTDKRDGNNGKTTFVHLMKRVFWSYAVIKNYNAPCKNSKLKGVRLLIVNELTKRQKLNCGFLRAATIGDYCLDGRNMYSTKAGEFMWQAGIVLVMNKNHFPKFDVSDKAFSCKEWSCARLDPNLCKCLTLPKSRIPLSAIRILKKILITGVRVCWTSCGNINTKTLRYPARSPTLYRDEELQMYLPEN</sequence>
<keyword evidence="1" id="KW-0378">Hydrolase</keyword>
<evidence type="ECO:0000313" key="3">
    <source>
        <dbReference type="EMBL" id="GIY76075.1"/>
    </source>
</evidence>
<dbReference type="InterPro" id="IPR051620">
    <property type="entry name" value="ORF904-like_C"/>
</dbReference>
<dbReference type="AlphaFoldDB" id="A0AAV4W012"/>
<reference evidence="3 4" key="1">
    <citation type="submission" date="2021-06" db="EMBL/GenBank/DDBJ databases">
        <title>Caerostris darwini draft genome.</title>
        <authorList>
            <person name="Kono N."/>
            <person name="Arakawa K."/>
        </authorList>
    </citation>
    <scope>NUCLEOTIDE SEQUENCE [LARGE SCALE GENOMIC DNA]</scope>
</reference>
<feature type="domain" description="Bacteriophage/plasmid primase P4 C-terminal" evidence="2">
    <location>
        <begin position="92"/>
        <end position="172"/>
    </location>
</feature>
<gene>
    <name evidence="3" type="ORF">CDAR_301401</name>
</gene>
<dbReference type="InterPro" id="IPR014818">
    <property type="entry name" value="Phage/plasmid_primase_P4_C"/>
</dbReference>
<name>A0AAV4W012_9ARAC</name>
<evidence type="ECO:0000256" key="1">
    <source>
        <dbReference type="ARBA" id="ARBA00022801"/>
    </source>
</evidence>
<organism evidence="3 4">
    <name type="scientific">Caerostris darwini</name>
    <dbReference type="NCBI Taxonomy" id="1538125"/>
    <lineage>
        <taxon>Eukaryota</taxon>
        <taxon>Metazoa</taxon>
        <taxon>Ecdysozoa</taxon>
        <taxon>Arthropoda</taxon>
        <taxon>Chelicerata</taxon>
        <taxon>Arachnida</taxon>
        <taxon>Araneae</taxon>
        <taxon>Araneomorphae</taxon>
        <taxon>Entelegynae</taxon>
        <taxon>Araneoidea</taxon>
        <taxon>Araneidae</taxon>
        <taxon>Caerostris</taxon>
    </lineage>
</organism>
<dbReference type="PANTHER" id="PTHR35372">
    <property type="entry name" value="ATP BINDING PROTEIN-RELATED"/>
    <property type="match status" value="1"/>
</dbReference>
<dbReference type="EMBL" id="BPLQ01013947">
    <property type="protein sequence ID" value="GIY76075.1"/>
    <property type="molecule type" value="Genomic_DNA"/>
</dbReference>
<dbReference type="Proteomes" id="UP001054837">
    <property type="component" value="Unassembled WGS sequence"/>
</dbReference>
<keyword evidence="4" id="KW-1185">Reference proteome</keyword>
<protein>
    <submittedName>
        <fullName evidence="3">ATPase</fullName>
    </submittedName>
</protein>
<evidence type="ECO:0000313" key="4">
    <source>
        <dbReference type="Proteomes" id="UP001054837"/>
    </source>
</evidence>
<proteinExistence type="predicted"/>
<accession>A0AAV4W012</accession>
<comment type="caution">
    <text evidence="3">The sequence shown here is derived from an EMBL/GenBank/DDBJ whole genome shotgun (WGS) entry which is preliminary data.</text>
</comment>